<dbReference type="Proteomes" id="UP000774617">
    <property type="component" value="Unassembled WGS sequence"/>
</dbReference>
<proteinExistence type="predicted"/>
<protein>
    <submittedName>
        <fullName evidence="1">Uncharacterized protein</fullName>
    </submittedName>
</protein>
<organism evidence="1 2">
    <name type="scientific">Macrophomina phaseolina</name>
    <dbReference type="NCBI Taxonomy" id="35725"/>
    <lineage>
        <taxon>Eukaryota</taxon>
        <taxon>Fungi</taxon>
        <taxon>Dikarya</taxon>
        <taxon>Ascomycota</taxon>
        <taxon>Pezizomycotina</taxon>
        <taxon>Dothideomycetes</taxon>
        <taxon>Dothideomycetes incertae sedis</taxon>
        <taxon>Botryosphaeriales</taxon>
        <taxon>Botryosphaeriaceae</taxon>
        <taxon>Macrophomina</taxon>
    </lineage>
</organism>
<sequence length="154" mass="16956">MSTAVLTRRRTALYNLPFAILLLATFTYTRLALAGAVNSDYFALTLKAAAAFTVHNGDVLSVTWFSTLDQAILYLCCGSKQSKKSPKFLYLRYEANDSVGRYPGLSGNEQLTFTLNTSCTSPCHWQYALQSAESTFFDGGWVDVPNEKATPVVT</sequence>
<reference evidence="1 2" key="1">
    <citation type="journal article" date="2021" name="Nat. Commun.">
        <title>Genetic determinants of endophytism in the Arabidopsis root mycobiome.</title>
        <authorList>
            <person name="Mesny F."/>
            <person name="Miyauchi S."/>
            <person name="Thiergart T."/>
            <person name="Pickel B."/>
            <person name="Atanasova L."/>
            <person name="Karlsson M."/>
            <person name="Huettel B."/>
            <person name="Barry K.W."/>
            <person name="Haridas S."/>
            <person name="Chen C."/>
            <person name="Bauer D."/>
            <person name="Andreopoulos W."/>
            <person name="Pangilinan J."/>
            <person name="LaButti K."/>
            <person name="Riley R."/>
            <person name="Lipzen A."/>
            <person name="Clum A."/>
            <person name="Drula E."/>
            <person name="Henrissat B."/>
            <person name="Kohler A."/>
            <person name="Grigoriev I.V."/>
            <person name="Martin F.M."/>
            <person name="Hacquard S."/>
        </authorList>
    </citation>
    <scope>NUCLEOTIDE SEQUENCE [LARGE SCALE GENOMIC DNA]</scope>
    <source>
        <strain evidence="1 2">MPI-SDFR-AT-0080</strain>
    </source>
</reference>
<accession>A0ABQ8G5Z6</accession>
<comment type="caution">
    <text evidence="1">The sequence shown here is derived from an EMBL/GenBank/DDBJ whole genome shotgun (WGS) entry which is preliminary data.</text>
</comment>
<dbReference type="EMBL" id="JAGTJR010000023">
    <property type="protein sequence ID" value="KAH7043320.1"/>
    <property type="molecule type" value="Genomic_DNA"/>
</dbReference>
<evidence type="ECO:0000313" key="2">
    <source>
        <dbReference type="Proteomes" id="UP000774617"/>
    </source>
</evidence>
<evidence type="ECO:0000313" key="1">
    <source>
        <dbReference type="EMBL" id="KAH7043320.1"/>
    </source>
</evidence>
<gene>
    <name evidence="1" type="ORF">B0J12DRAFT_702071</name>
</gene>
<name>A0ABQ8G5Z6_9PEZI</name>
<keyword evidence="2" id="KW-1185">Reference proteome</keyword>